<feature type="binding site" evidence="16">
    <location>
        <position position="128"/>
    </location>
    <ligand>
        <name>ATP</name>
        <dbReference type="ChEBI" id="CHEBI:30616"/>
    </ligand>
</feature>
<dbReference type="EC" id="2.7.1.33" evidence="6 16"/>
<reference evidence="17 18" key="1">
    <citation type="submission" date="2019-01" db="EMBL/GenBank/DDBJ databases">
        <authorList>
            <consortium name="Pathogen Informatics"/>
        </authorList>
    </citation>
    <scope>NUCLEOTIDE SEQUENCE [LARGE SCALE GENOMIC DNA]</scope>
    <source>
        <strain evidence="17 18">NCTC10118</strain>
    </source>
</reference>
<keyword evidence="9 16" id="KW-0547">Nucleotide-binding</keyword>
<evidence type="ECO:0000256" key="14">
    <source>
        <dbReference type="ARBA" id="ARBA00038036"/>
    </source>
</evidence>
<keyword evidence="12 16" id="KW-0630">Potassium</keyword>
<evidence type="ECO:0000256" key="8">
    <source>
        <dbReference type="ARBA" id="ARBA00022679"/>
    </source>
</evidence>
<dbReference type="GO" id="GO:0004594">
    <property type="term" value="F:pantothenate kinase activity"/>
    <property type="evidence" value="ECO:0007669"/>
    <property type="project" value="UniProtKB-UniRule"/>
</dbReference>
<evidence type="ECO:0000256" key="3">
    <source>
        <dbReference type="ARBA" id="ARBA00004496"/>
    </source>
</evidence>
<evidence type="ECO:0000256" key="16">
    <source>
        <dbReference type="HAMAP-Rule" id="MF_01274"/>
    </source>
</evidence>
<dbReference type="Proteomes" id="UP000289952">
    <property type="component" value="Chromosome"/>
</dbReference>
<dbReference type="NCBIfam" id="TIGR00671">
    <property type="entry name" value="baf"/>
    <property type="match status" value="1"/>
</dbReference>
<comment type="function">
    <text evidence="16">Catalyzes the phosphorylation of pantothenate (Pan), the first step in CoA biosynthesis.</text>
</comment>
<dbReference type="InterPro" id="IPR043129">
    <property type="entry name" value="ATPase_NBD"/>
</dbReference>
<dbReference type="GO" id="GO:0005737">
    <property type="term" value="C:cytoplasm"/>
    <property type="evidence" value="ECO:0007669"/>
    <property type="project" value="UniProtKB-SubCell"/>
</dbReference>
<comment type="cofactor">
    <cofactor evidence="16">
        <name>NH4(+)</name>
        <dbReference type="ChEBI" id="CHEBI:28938"/>
    </cofactor>
    <cofactor evidence="16">
        <name>K(+)</name>
        <dbReference type="ChEBI" id="CHEBI:29103"/>
    </cofactor>
    <text evidence="16">A monovalent cation. Ammonium or potassium.</text>
</comment>
<evidence type="ECO:0000256" key="13">
    <source>
        <dbReference type="ARBA" id="ARBA00022993"/>
    </source>
</evidence>
<comment type="catalytic activity">
    <reaction evidence="1 16">
        <text>(R)-pantothenate + ATP = (R)-4'-phosphopantothenate + ADP + H(+)</text>
        <dbReference type="Rhea" id="RHEA:16373"/>
        <dbReference type="ChEBI" id="CHEBI:10986"/>
        <dbReference type="ChEBI" id="CHEBI:15378"/>
        <dbReference type="ChEBI" id="CHEBI:29032"/>
        <dbReference type="ChEBI" id="CHEBI:30616"/>
        <dbReference type="ChEBI" id="CHEBI:456216"/>
        <dbReference type="EC" id="2.7.1.33"/>
    </reaction>
</comment>
<keyword evidence="8 16" id="KW-0808">Transferase</keyword>
<dbReference type="EMBL" id="LR214972">
    <property type="protein sequence ID" value="VEU62931.1"/>
    <property type="molecule type" value="Genomic_DNA"/>
</dbReference>
<dbReference type="PANTHER" id="PTHR34265">
    <property type="entry name" value="TYPE III PANTOTHENATE KINASE"/>
    <property type="match status" value="1"/>
</dbReference>
<dbReference type="SUPFAM" id="SSF53067">
    <property type="entry name" value="Actin-like ATPase domain"/>
    <property type="match status" value="1"/>
</dbReference>
<evidence type="ECO:0000256" key="2">
    <source>
        <dbReference type="ARBA" id="ARBA00001958"/>
    </source>
</evidence>
<dbReference type="Pfam" id="PF03309">
    <property type="entry name" value="Pan_kinase"/>
    <property type="match status" value="1"/>
</dbReference>
<dbReference type="AlphaFoldDB" id="A0A224AYD3"/>
<accession>A0A224AYD3</accession>
<evidence type="ECO:0000256" key="6">
    <source>
        <dbReference type="ARBA" id="ARBA00012102"/>
    </source>
</evidence>
<feature type="binding site" evidence="16">
    <location>
        <begin position="104"/>
        <end position="107"/>
    </location>
    <ligand>
        <name>substrate</name>
    </ligand>
</feature>
<evidence type="ECO:0000256" key="5">
    <source>
        <dbReference type="ARBA" id="ARBA00011738"/>
    </source>
</evidence>
<dbReference type="CDD" id="cd24015">
    <property type="entry name" value="ASKHA_NBD_PanK-III"/>
    <property type="match status" value="1"/>
</dbReference>
<evidence type="ECO:0000313" key="18">
    <source>
        <dbReference type="Proteomes" id="UP000289952"/>
    </source>
</evidence>
<keyword evidence="11 16" id="KW-0067">ATP-binding</keyword>
<protein>
    <recommendedName>
        <fullName evidence="15 16">Type III pantothenate kinase</fullName>
        <ecNumber evidence="6 16">2.7.1.33</ecNumber>
    </recommendedName>
    <alternativeName>
        <fullName evidence="16">PanK-III</fullName>
    </alternativeName>
    <alternativeName>
        <fullName evidence="16">Pantothenic acid kinase</fullName>
    </alternativeName>
</protein>
<comment type="similarity">
    <text evidence="14 16">Belongs to the type III pantothenate kinase family.</text>
</comment>
<evidence type="ECO:0000313" key="17">
    <source>
        <dbReference type="EMBL" id="VEU62931.1"/>
    </source>
</evidence>
<dbReference type="RefSeq" id="WP_120160978.1">
    <property type="nucleotide sequence ID" value="NZ_AP018135.1"/>
</dbReference>
<dbReference type="UniPathway" id="UPA00241">
    <property type="reaction ID" value="UER00352"/>
</dbReference>
<evidence type="ECO:0000256" key="9">
    <source>
        <dbReference type="ARBA" id="ARBA00022741"/>
    </source>
</evidence>
<feature type="active site" description="Proton acceptor" evidence="16">
    <location>
        <position position="106"/>
    </location>
</feature>
<keyword evidence="7 16" id="KW-0963">Cytoplasm</keyword>
<comment type="cofactor">
    <cofactor evidence="2">
        <name>K(+)</name>
        <dbReference type="ChEBI" id="CHEBI:29103"/>
    </cofactor>
</comment>
<dbReference type="OrthoDB" id="9804707at2"/>
<proteinExistence type="inferred from homology"/>
<evidence type="ECO:0000256" key="15">
    <source>
        <dbReference type="ARBA" id="ARBA00040883"/>
    </source>
</evidence>
<organism evidence="17 18">
    <name type="scientific">Mycoplasmopsis bovirhinis</name>
    <dbReference type="NCBI Taxonomy" id="29553"/>
    <lineage>
        <taxon>Bacteria</taxon>
        <taxon>Bacillati</taxon>
        <taxon>Mycoplasmatota</taxon>
        <taxon>Mycoplasmoidales</taxon>
        <taxon>Metamycoplasmataceae</taxon>
        <taxon>Mycoplasmopsis</taxon>
    </lineage>
</organism>
<evidence type="ECO:0000256" key="12">
    <source>
        <dbReference type="ARBA" id="ARBA00022958"/>
    </source>
</evidence>
<dbReference type="GO" id="GO:0005524">
    <property type="term" value="F:ATP binding"/>
    <property type="evidence" value="ECO:0007669"/>
    <property type="project" value="UniProtKB-UniRule"/>
</dbReference>
<keyword evidence="10 16" id="KW-0418">Kinase</keyword>
<gene>
    <name evidence="16 17" type="primary">coaX</name>
    <name evidence="17" type="ORF">NCTC10118_00208</name>
</gene>
<dbReference type="InterPro" id="IPR004619">
    <property type="entry name" value="Type_III_PanK"/>
</dbReference>
<comment type="subunit">
    <text evidence="5 16">Homodimer.</text>
</comment>
<keyword evidence="18" id="KW-1185">Reference proteome</keyword>
<comment type="subcellular location">
    <subcellularLocation>
        <location evidence="3 16">Cytoplasm</location>
    </subcellularLocation>
</comment>
<dbReference type="PANTHER" id="PTHR34265:SF1">
    <property type="entry name" value="TYPE III PANTOTHENATE KINASE"/>
    <property type="match status" value="1"/>
</dbReference>
<name>A0A224AYD3_9BACT</name>
<comment type="caution">
    <text evidence="16">Lacks conserved residue(s) required for the propagation of feature annotation.</text>
</comment>
<evidence type="ECO:0000256" key="7">
    <source>
        <dbReference type="ARBA" id="ARBA00022490"/>
    </source>
</evidence>
<evidence type="ECO:0000256" key="1">
    <source>
        <dbReference type="ARBA" id="ARBA00001206"/>
    </source>
</evidence>
<dbReference type="Gene3D" id="3.30.420.40">
    <property type="match status" value="2"/>
</dbReference>
<evidence type="ECO:0000256" key="10">
    <source>
        <dbReference type="ARBA" id="ARBA00022777"/>
    </source>
</evidence>
<keyword evidence="13 16" id="KW-0173">Coenzyme A biosynthesis</keyword>
<dbReference type="HAMAP" id="MF_01274">
    <property type="entry name" value="Pantothen_kinase_3"/>
    <property type="match status" value="1"/>
</dbReference>
<comment type="pathway">
    <text evidence="4 16">Cofactor biosynthesis; coenzyme A biosynthesis; CoA from (R)-pantothenate: step 1/5.</text>
</comment>
<evidence type="ECO:0000256" key="4">
    <source>
        <dbReference type="ARBA" id="ARBA00005225"/>
    </source>
</evidence>
<dbReference type="GO" id="GO:0015937">
    <property type="term" value="P:coenzyme A biosynthetic process"/>
    <property type="evidence" value="ECO:0007669"/>
    <property type="project" value="UniProtKB-UniRule"/>
</dbReference>
<feature type="binding site" evidence="16">
    <location>
        <begin position="5"/>
        <end position="12"/>
    </location>
    <ligand>
        <name>ATP</name>
        <dbReference type="ChEBI" id="CHEBI:30616"/>
    </ligand>
</feature>
<feature type="binding site" evidence="16">
    <location>
        <position position="180"/>
    </location>
    <ligand>
        <name>substrate</name>
    </ligand>
</feature>
<sequence>MLYLDLGNSCLKIGYKDTFNNLKVKIISLKELNISSLKTCLKQITNEFKNFSKALLASVNFEIQEQLLNFLKIFKIKTYLINHKFLKNNLKILINQEINFNEVGIDILLNSYFISQKYNSAILVSLGTASVITKISDQNLLGVIIMPGVETSLNSLFHNASLINPLKLDYEINKSLGTNTQEAISIGIIKGFYYSIQGLINDLNENNLPVFYTGGNLKYFQNLNLENIIEYCVINALDLIYQKCKLKFK</sequence>
<evidence type="ECO:0000256" key="11">
    <source>
        <dbReference type="ARBA" id="ARBA00022840"/>
    </source>
</evidence>